<dbReference type="EMBL" id="PDNB01000004">
    <property type="protein sequence ID" value="PGH18400.1"/>
    <property type="molecule type" value="Genomic_DNA"/>
</dbReference>
<reference evidence="1 2" key="1">
    <citation type="submission" date="2017-10" db="EMBL/GenBank/DDBJ databases">
        <title>Comparative genomics in systemic dimorphic fungi from Ajellomycetaceae.</title>
        <authorList>
            <person name="Munoz J.F."/>
            <person name="Mcewen J.G."/>
            <person name="Clay O.K."/>
            <person name="Cuomo C.A."/>
        </authorList>
    </citation>
    <scope>NUCLEOTIDE SEQUENCE [LARGE SCALE GENOMIC DNA]</scope>
    <source>
        <strain evidence="1 2">UAMH5409</strain>
    </source>
</reference>
<accession>A0A2B7YB42</accession>
<evidence type="ECO:0000313" key="2">
    <source>
        <dbReference type="Proteomes" id="UP000223968"/>
    </source>
</evidence>
<name>A0A2B7YB42_9EURO</name>
<comment type="caution">
    <text evidence="1">The sequence shown here is derived from an EMBL/GenBank/DDBJ whole genome shotgun (WGS) entry which is preliminary data.</text>
</comment>
<gene>
    <name evidence="1" type="ORF">AJ79_00468</name>
</gene>
<evidence type="ECO:0000313" key="1">
    <source>
        <dbReference type="EMBL" id="PGH18400.1"/>
    </source>
</evidence>
<protein>
    <submittedName>
        <fullName evidence="1">Uncharacterized protein</fullName>
    </submittedName>
</protein>
<dbReference type="AlphaFoldDB" id="A0A2B7YB42"/>
<organism evidence="1 2">
    <name type="scientific">Helicocarpus griseus UAMH5409</name>
    <dbReference type="NCBI Taxonomy" id="1447875"/>
    <lineage>
        <taxon>Eukaryota</taxon>
        <taxon>Fungi</taxon>
        <taxon>Dikarya</taxon>
        <taxon>Ascomycota</taxon>
        <taxon>Pezizomycotina</taxon>
        <taxon>Eurotiomycetes</taxon>
        <taxon>Eurotiomycetidae</taxon>
        <taxon>Onygenales</taxon>
        <taxon>Ajellomycetaceae</taxon>
        <taxon>Helicocarpus</taxon>
    </lineage>
</organism>
<proteinExistence type="predicted"/>
<dbReference type="Proteomes" id="UP000223968">
    <property type="component" value="Unassembled WGS sequence"/>
</dbReference>
<keyword evidence="2" id="KW-1185">Reference proteome</keyword>
<sequence length="70" mass="7449">MRGSLKSAIFGPADYWSQWPGAGAQVLVWAHAALRRVRPMDLVSGAVRNMAQLSLDQVVSIAHADASAMG</sequence>